<dbReference type="InterPro" id="IPR036187">
    <property type="entry name" value="DNA_mismatch_repair_MutS_sf"/>
</dbReference>
<dbReference type="PANTHER" id="PTHR48466">
    <property type="entry name" value="OS10G0509000 PROTEIN-RELATED"/>
    <property type="match status" value="1"/>
</dbReference>
<evidence type="ECO:0000259" key="10">
    <source>
        <dbReference type="PROSITE" id="PS50828"/>
    </source>
</evidence>
<comment type="function">
    <text evidence="8">Acts as a ribosome collision sensor, splitting the ribosome into its 2 subunits. Detects stalled/collided 70S ribosomes which it binds and splits by an ATP-hydrolysis driven conformational change. Acts upstream of the ribosome quality control system (RQC), a ribosome-associated complex that mediates the extraction of incompletely synthesized nascent chains from stalled ribosomes and their subsequent degradation. Probably generates substrates for RQC.</text>
</comment>
<dbReference type="HAMAP" id="MF_00092">
    <property type="entry name" value="MutS2"/>
    <property type="match status" value="1"/>
</dbReference>
<proteinExistence type="inferred from homology"/>
<dbReference type="PROSITE" id="PS50828">
    <property type="entry name" value="SMR"/>
    <property type="match status" value="1"/>
</dbReference>
<dbReference type="GO" id="GO:0016887">
    <property type="term" value="F:ATP hydrolysis activity"/>
    <property type="evidence" value="ECO:0007669"/>
    <property type="project" value="InterPro"/>
</dbReference>
<dbReference type="GO" id="GO:0004519">
    <property type="term" value="F:endonuclease activity"/>
    <property type="evidence" value="ECO:0007669"/>
    <property type="project" value="UniProtKB-UniRule"/>
</dbReference>
<dbReference type="EMBL" id="QNRX01000003">
    <property type="protein sequence ID" value="RBP68373.1"/>
    <property type="molecule type" value="Genomic_DNA"/>
</dbReference>
<dbReference type="PROSITE" id="PS00486">
    <property type="entry name" value="DNA_MISMATCH_REPAIR_2"/>
    <property type="match status" value="1"/>
</dbReference>
<evidence type="ECO:0000256" key="5">
    <source>
        <dbReference type="ARBA" id="ARBA00022840"/>
    </source>
</evidence>
<comment type="similarity">
    <text evidence="8">Belongs to the DNA mismatch repair MutS family. MutS2 subfamily.</text>
</comment>
<keyword evidence="8" id="KW-0255">Endonuclease</keyword>
<accession>A0A366IE61</accession>
<dbReference type="GO" id="GO:0140664">
    <property type="term" value="F:ATP-dependent DNA damage sensor activity"/>
    <property type="evidence" value="ECO:0007669"/>
    <property type="project" value="InterPro"/>
</dbReference>
<gene>
    <name evidence="8" type="primary">mutS2</name>
    <name evidence="8" type="synonym">rqcU</name>
    <name evidence="11" type="ORF">DES36_103135</name>
</gene>
<dbReference type="RefSeq" id="WP_113919802.1">
    <property type="nucleotide sequence ID" value="NZ_QNRX01000003.1"/>
</dbReference>
<dbReference type="InterPro" id="IPR027417">
    <property type="entry name" value="P-loop_NTPase"/>
</dbReference>
<dbReference type="EC" id="3.1.-.-" evidence="8"/>
<dbReference type="FunFam" id="3.40.50.300:FF:000830">
    <property type="entry name" value="Endonuclease MutS2"/>
    <property type="match status" value="1"/>
</dbReference>
<dbReference type="Pfam" id="PF20297">
    <property type="entry name" value="MSSS"/>
    <property type="match status" value="1"/>
</dbReference>
<dbReference type="GO" id="GO:0045910">
    <property type="term" value="P:negative regulation of DNA recombination"/>
    <property type="evidence" value="ECO:0007669"/>
    <property type="project" value="InterPro"/>
</dbReference>
<dbReference type="SUPFAM" id="SSF160443">
    <property type="entry name" value="SMR domain-like"/>
    <property type="match status" value="1"/>
</dbReference>
<keyword evidence="1 8" id="KW-0540">Nuclease</keyword>
<keyword evidence="2 8" id="KW-0699">rRNA-binding</keyword>
<evidence type="ECO:0000313" key="12">
    <source>
        <dbReference type="Proteomes" id="UP000253490"/>
    </source>
</evidence>
<comment type="caution">
    <text evidence="11">The sequence shown here is derived from an EMBL/GenBank/DDBJ whole genome shotgun (WGS) entry which is preliminary data.</text>
</comment>
<dbReference type="GO" id="GO:0005524">
    <property type="term" value="F:ATP binding"/>
    <property type="evidence" value="ECO:0007669"/>
    <property type="project" value="UniProtKB-UniRule"/>
</dbReference>
<keyword evidence="5 8" id="KW-0067">ATP-binding</keyword>
<evidence type="ECO:0000313" key="11">
    <source>
        <dbReference type="EMBL" id="RBP68373.1"/>
    </source>
</evidence>
<dbReference type="InterPro" id="IPR007696">
    <property type="entry name" value="DNA_mismatch_repair_MutS_core"/>
</dbReference>
<keyword evidence="9" id="KW-0175">Coiled coil</keyword>
<evidence type="ECO:0000256" key="6">
    <source>
        <dbReference type="ARBA" id="ARBA00022884"/>
    </source>
</evidence>
<evidence type="ECO:0000256" key="1">
    <source>
        <dbReference type="ARBA" id="ARBA00022722"/>
    </source>
</evidence>
<keyword evidence="4 8" id="KW-0378">Hydrolase</keyword>
<keyword evidence="3 8" id="KW-0547">Nucleotide-binding</keyword>
<dbReference type="PIRSF" id="PIRSF005814">
    <property type="entry name" value="MutS_YshD"/>
    <property type="match status" value="1"/>
</dbReference>
<dbReference type="Pfam" id="PF01713">
    <property type="entry name" value="Smr"/>
    <property type="match status" value="1"/>
</dbReference>
<dbReference type="GO" id="GO:0019843">
    <property type="term" value="F:rRNA binding"/>
    <property type="evidence" value="ECO:0007669"/>
    <property type="project" value="UniProtKB-UniRule"/>
</dbReference>
<keyword evidence="6 8" id="KW-0694">RNA-binding</keyword>
<evidence type="ECO:0000256" key="7">
    <source>
        <dbReference type="ARBA" id="ARBA00023125"/>
    </source>
</evidence>
<dbReference type="GO" id="GO:0043023">
    <property type="term" value="F:ribosomal large subunit binding"/>
    <property type="evidence" value="ECO:0007669"/>
    <property type="project" value="UniProtKB-UniRule"/>
</dbReference>
<dbReference type="AlphaFoldDB" id="A0A366IE61"/>
<dbReference type="GO" id="GO:0072344">
    <property type="term" value="P:rescue of stalled ribosome"/>
    <property type="evidence" value="ECO:0007669"/>
    <property type="project" value="UniProtKB-UniRule"/>
</dbReference>
<dbReference type="SUPFAM" id="SSF48334">
    <property type="entry name" value="DNA repair protein MutS, domain III"/>
    <property type="match status" value="1"/>
</dbReference>
<dbReference type="NCBIfam" id="TIGR01069">
    <property type="entry name" value="mutS2"/>
    <property type="match status" value="1"/>
</dbReference>
<comment type="subunit">
    <text evidence="8">Homodimer. Binds to stalled ribosomes, contacting rRNA.</text>
</comment>
<feature type="binding site" evidence="8">
    <location>
        <begin position="334"/>
        <end position="341"/>
    </location>
    <ligand>
        <name>ATP</name>
        <dbReference type="ChEBI" id="CHEBI:30616"/>
    </ligand>
</feature>
<evidence type="ECO:0000256" key="8">
    <source>
        <dbReference type="HAMAP-Rule" id="MF_00092"/>
    </source>
</evidence>
<sequence>MNEKTLRTLEYDKVIQRLKHFAVSSRGGEIIEELRPINSKERINMLLQETDEGVRMILSNGSIPLDGFHDLSTILQKAKINSLLSLKDLLHLAATLRVVASVLKYCGEIAHKEEFPILGNLITSFEDLRELEKEISRAVISEDELSDRASHELFQIRRAINRKNQNIKDRLNAIITSPSYQKYLQDQIITIRQERYVLPVKQEYRSNVAGIIHDQSSTGATLFIEPMIVVEMNNDLKKLKLQEAAEIERILRAFTENVALNHLVLSSNYNTLLQLDVIFAKAKYALEIHGVLPIVNEDMSFHLINARHPLIEPDKVVPSNIYLGENFNTLVVTGPNTGGKTVALKTVGLMCLMVQAGLFIPVKSQSSICIFKNIFADIGDEQSIEQSLSTFSSHMTNIVQIIREVEENTLVLLDELGAGTDPTEGAALAMAILDYLRSRKVSTLVTTHYSELKQYAISQDGVENASVEFDVETLSPTYRLLIGVPGKSNAFAISKRLGLIDEIIDNSKAYISEENIQFEDILRDIEKRNKETEQNYYESEKIKEDMESSLKQLEEEKSNLEEKKREIELKAKEDALKIVEEANEQALEIIKEMNRIKAVNKESAAKLEAYKRELKEQENKLHEEVTQRRGPIKRSQKPFKPGDRVLIASLNQKGYILSIGQDGLALVEVGIIKTKVKVADLVHIEEESSQKKSYSRKAINSKARTIKTSVDLRGMTTEEAILDVEKFIDDAVLANLAQITIIHGKGTGALRQAVHDLLKRNKYVDEYRIGNYNEGGTGATIATLK</sequence>
<reference evidence="11 12" key="1">
    <citation type="submission" date="2018-06" db="EMBL/GenBank/DDBJ databases">
        <title>Genomic Encyclopedia of Type Strains, Phase IV (KMG-IV): sequencing the most valuable type-strain genomes for metagenomic binning, comparative biology and taxonomic classification.</title>
        <authorList>
            <person name="Goeker M."/>
        </authorList>
    </citation>
    <scope>NUCLEOTIDE SEQUENCE [LARGE SCALE GENOMIC DNA]</scope>
    <source>
        <strain evidence="11 12">DSM 22112</strain>
    </source>
</reference>
<evidence type="ECO:0000256" key="3">
    <source>
        <dbReference type="ARBA" id="ARBA00022741"/>
    </source>
</evidence>
<organism evidence="11 12">
    <name type="scientific">Alkalibaculum bacchi</name>
    <dbReference type="NCBI Taxonomy" id="645887"/>
    <lineage>
        <taxon>Bacteria</taxon>
        <taxon>Bacillati</taxon>
        <taxon>Bacillota</taxon>
        <taxon>Clostridia</taxon>
        <taxon>Eubacteriales</taxon>
        <taxon>Eubacteriaceae</taxon>
        <taxon>Alkalibaculum</taxon>
    </lineage>
</organism>
<dbReference type="GO" id="GO:0006298">
    <property type="term" value="P:mismatch repair"/>
    <property type="evidence" value="ECO:0007669"/>
    <property type="project" value="InterPro"/>
</dbReference>
<dbReference type="OrthoDB" id="9808166at2"/>
<comment type="function">
    <text evidence="8">Endonuclease that is involved in the suppression of homologous recombination and thus may have a key role in the control of bacterial genetic diversity.</text>
</comment>
<evidence type="ECO:0000256" key="2">
    <source>
        <dbReference type="ARBA" id="ARBA00022730"/>
    </source>
</evidence>
<dbReference type="SMART" id="SM00463">
    <property type="entry name" value="SMR"/>
    <property type="match status" value="1"/>
</dbReference>
<dbReference type="SMART" id="SM00534">
    <property type="entry name" value="MUTSac"/>
    <property type="match status" value="1"/>
</dbReference>
<dbReference type="Gene3D" id="3.30.1370.110">
    <property type="match status" value="1"/>
</dbReference>
<dbReference type="InterPro" id="IPR000432">
    <property type="entry name" value="DNA_mismatch_repair_MutS_C"/>
</dbReference>
<dbReference type="Pfam" id="PF00488">
    <property type="entry name" value="MutS_V"/>
    <property type="match status" value="1"/>
</dbReference>
<feature type="domain" description="Smr" evidence="10">
    <location>
        <begin position="710"/>
        <end position="785"/>
    </location>
</feature>
<keyword evidence="12" id="KW-1185">Reference proteome</keyword>
<dbReference type="InterPro" id="IPR005747">
    <property type="entry name" value="MutS2"/>
</dbReference>
<dbReference type="PANTHER" id="PTHR48466:SF2">
    <property type="entry name" value="OS10G0509000 PROTEIN"/>
    <property type="match status" value="1"/>
</dbReference>
<dbReference type="SMART" id="SM00533">
    <property type="entry name" value="MUTSd"/>
    <property type="match status" value="1"/>
</dbReference>
<protein>
    <recommendedName>
        <fullName evidence="8">Endonuclease MutS2</fullName>
        <ecNumber evidence="8">3.1.-.-</ecNumber>
    </recommendedName>
    <alternativeName>
        <fullName evidence="8">Ribosome-associated protein quality control-upstream factor</fullName>
        <shortName evidence="8">RQC-upstream factor</shortName>
        <shortName evidence="8">RqcU</shortName>
        <ecNumber evidence="8">3.6.4.-</ecNumber>
    </alternativeName>
</protein>
<dbReference type="InterPro" id="IPR002625">
    <property type="entry name" value="Smr_dom"/>
</dbReference>
<evidence type="ECO:0000256" key="4">
    <source>
        <dbReference type="ARBA" id="ARBA00022801"/>
    </source>
</evidence>
<dbReference type="SUPFAM" id="SSF52540">
    <property type="entry name" value="P-loop containing nucleoside triphosphate hydrolases"/>
    <property type="match status" value="1"/>
</dbReference>
<dbReference type="InterPro" id="IPR046893">
    <property type="entry name" value="MSSS"/>
</dbReference>
<dbReference type="Gene3D" id="3.40.50.300">
    <property type="entry name" value="P-loop containing nucleotide triphosphate hydrolases"/>
    <property type="match status" value="1"/>
</dbReference>
<dbReference type="GO" id="GO:0030983">
    <property type="term" value="F:mismatched DNA binding"/>
    <property type="evidence" value="ECO:0007669"/>
    <property type="project" value="InterPro"/>
</dbReference>
<dbReference type="Proteomes" id="UP000253490">
    <property type="component" value="Unassembled WGS sequence"/>
</dbReference>
<keyword evidence="7 8" id="KW-0238">DNA-binding</keyword>
<dbReference type="InterPro" id="IPR045076">
    <property type="entry name" value="MutS"/>
</dbReference>
<dbReference type="EC" id="3.6.4.-" evidence="8"/>
<dbReference type="CDD" id="cd03280">
    <property type="entry name" value="ABC_MutS2"/>
    <property type="match status" value="1"/>
</dbReference>
<name>A0A366IE61_9FIRM</name>
<evidence type="ECO:0000256" key="9">
    <source>
        <dbReference type="SAM" id="Coils"/>
    </source>
</evidence>
<feature type="coiled-coil region" evidence="9">
    <location>
        <begin position="515"/>
        <end position="627"/>
    </location>
</feature>
<dbReference type="InterPro" id="IPR036063">
    <property type="entry name" value="Smr_dom_sf"/>
</dbReference>